<organism evidence="4 5">
    <name type="scientific">Corchorus capsularis</name>
    <name type="common">Jute</name>
    <dbReference type="NCBI Taxonomy" id="210143"/>
    <lineage>
        <taxon>Eukaryota</taxon>
        <taxon>Viridiplantae</taxon>
        <taxon>Streptophyta</taxon>
        <taxon>Embryophyta</taxon>
        <taxon>Tracheophyta</taxon>
        <taxon>Spermatophyta</taxon>
        <taxon>Magnoliopsida</taxon>
        <taxon>eudicotyledons</taxon>
        <taxon>Gunneridae</taxon>
        <taxon>Pentapetalae</taxon>
        <taxon>rosids</taxon>
        <taxon>malvids</taxon>
        <taxon>Malvales</taxon>
        <taxon>Malvaceae</taxon>
        <taxon>Grewioideae</taxon>
        <taxon>Apeibeae</taxon>
        <taxon>Corchorus</taxon>
    </lineage>
</organism>
<keyword evidence="1" id="KW-0175">Coiled coil</keyword>
<dbReference type="EMBL" id="AWWV01011104">
    <property type="protein sequence ID" value="OMO74467.1"/>
    <property type="molecule type" value="Genomic_DNA"/>
</dbReference>
<reference evidence="4 5" key="1">
    <citation type="submission" date="2013-09" db="EMBL/GenBank/DDBJ databases">
        <title>Corchorus capsularis genome sequencing.</title>
        <authorList>
            <person name="Alam M."/>
            <person name="Haque M.S."/>
            <person name="Islam M.S."/>
            <person name="Emdad E.M."/>
            <person name="Islam M.M."/>
            <person name="Ahmed B."/>
            <person name="Halim A."/>
            <person name="Hossen Q.M.M."/>
            <person name="Hossain M.Z."/>
            <person name="Ahmed R."/>
            <person name="Khan M.M."/>
            <person name="Islam R."/>
            <person name="Rashid M.M."/>
            <person name="Khan S.A."/>
            <person name="Rahman M.S."/>
            <person name="Alam M."/>
        </authorList>
    </citation>
    <scope>NUCLEOTIDE SEQUENCE [LARGE SCALE GENOMIC DNA]</scope>
    <source>
        <strain evidence="5">cv. CVL-1</strain>
        <tissue evidence="4">Whole seedling</tissue>
    </source>
</reference>
<dbReference type="Gene3D" id="2.40.70.10">
    <property type="entry name" value="Acid Proteases"/>
    <property type="match status" value="1"/>
</dbReference>
<dbReference type="InterPro" id="IPR000477">
    <property type="entry name" value="RT_dom"/>
</dbReference>
<dbReference type="SUPFAM" id="SSF50630">
    <property type="entry name" value="Acid proteases"/>
    <property type="match status" value="1"/>
</dbReference>
<keyword evidence="4" id="KW-0808">Transferase</keyword>
<feature type="region of interest" description="Disordered" evidence="2">
    <location>
        <begin position="301"/>
        <end position="344"/>
    </location>
</feature>
<dbReference type="InterPro" id="IPR021109">
    <property type="entry name" value="Peptidase_aspartic_dom_sf"/>
</dbReference>
<dbReference type="Proteomes" id="UP000188268">
    <property type="component" value="Unassembled WGS sequence"/>
</dbReference>
<dbReference type="AlphaFoldDB" id="A0A1R3HVR3"/>
<dbReference type="Pfam" id="PF00078">
    <property type="entry name" value="RVT_1"/>
    <property type="match status" value="1"/>
</dbReference>
<name>A0A1R3HVR3_COCAP</name>
<keyword evidence="5" id="KW-1185">Reference proteome</keyword>
<dbReference type="InterPro" id="IPR053134">
    <property type="entry name" value="RNA-dir_DNA_polymerase"/>
</dbReference>
<comment type="caution">
    <text evidence="4">The sequence shown here is derived from an EMBL/GenBank/DDBJ whole genome shotgun (WGS) entry which is preliminary data.</text>
</comment>
<evidence type="ECO:0000259" key="3">
    <source>
        <dbReference type="PROSITE" id="PS50878"/>
    </source>
</evidence>
<dbReference type="Gramene" id="OMO74467">
    <property type="protein sequence ID" value="OMO74467"/>
    <property type="gene ID" value="CCACVL1_16693"/>
</dbReference>
<dbReference type="InterPro" id="IPR005162">
    <property type="entry name" value="Retrotrans_gag_dom"/>
</dbReference>
<dbReference type="SUPFAM" id="SSF56672">
    <property type="entry name" value="DNA/RNA polymerases"/>
    <property type="match status" value="1"/>
</dbReference>
<dbReference type="STRING" id="210143.A0A1R3HVR3"/>
<dbReference type="PROSITE" id="PS50878">
    <property type="entry name" value="RT_POL"/>
    <property type="match status" value="1"/>
</dbReference>
<sequence>MASIEATSQGPTTRSRAHHQRTGSREEPYSLEERMDRMEDAVERMHEAVEGMDTRVVELEGDVKRLRREFQGALNEGFDRLSKESSERDDALEAMIVALRQEVEELPLIVALRKEVEELREELERCKTAVGRGVLASMPTTKVDVPKPKEFKGTRSAKEVDNFLWGMEQYLRASNITDEATKVSTASMYLVDIALLWWRRRAAATPAIETWEDFKKEFKTQFYPEYAEDDARAKLRRLTQRGEVREYVREFSELMLQISDLDMKEAKFMFLDGLKPWAKQELQRRGVEDLNQAMTVAESLIEFKRPEKTNTPKEKGKGKVGGDRDKSSKGGSGKSYSHKSESYNKDKDKEKWPLACFLCEGPHRVRDCPKRSKLSAIAREEQQPEKEKETLKLGSILLSVESKKRRKKGLMFVDIEVAGHKVNALVDTGASDLFVSEGGAKKLGLKVDKGQGWIKTVNSKEVPTMGVVQGVELKLGAWSGKDNIEVIPLDDYDFVVVLDFLDRINALLVPFADCVCILDPRCQCIVPVRRETGQATMTLSAIQLAKGVRKDEETFLAALKLDEQAMEKEQAPLEVLEVLDSFKDVMPRELPKRLPPKREVDHKIELVPNAQPPAKASYWMSPPELEELRKQLKELIDCGFIRPSKAPYGAPVLFQKKHDGSLRLCIDYRALNKLTLKNKYPIPLIADLFDQLGDARWFTKLDLRSGYYQVRIAEGDEPKTACVTRYGSYEFLVMPFGLTNAPATFCTLMNKVLQPFLDRFVVIYLDDIVVYSRTLEEHVEHLRQVFEVLRAHELYVKKEKCSFAQREVPFLCHIVGGGRIRMDPSKVQAILEWEAPTKVTELRSFLGLVNYYRRFIQGYSHLATPLTELLKKGRTWEWSPKCH</sequence>
<evidence type="ECO:0000256" key="1">
    <source>
        <dbReference type="SAM" id="Coils"/>
    </source>
</evidence>
<gene>
    <name evidence="4" type="ORF">CCACVL1_16693</name>
</gene>
<dbReference type="OMA" id="FANTMCI"/>
<feature type="domain" description="Reverse transcriptase" evidence="3">
    <location>
        <begin position="634"/>
        <end position="815"/>
    </location>
</feature>
<dbReference type="FunFam" id="3.30.70.270:FF:000063">
    <property type="entry name" value="Zinc knuckle domaincontaining protein"/>
    <property type="match status" value="1"/>
</dbReference>
<accession>A0A1R3HVR3</accession>
<dbReference type="Gene3D" id="3.10.10.10">
    <property type="entry name" value="HIV Type 1 Reverse Transcriptase, subunit A, domain 1"/>
    <property type="match status" value="1"/>
</dbReference>
<dbReference type="PANTHER" id="PTHR24559:SF436">
    <property type="entry name" value="RNA-DIRECTED DNA POLYMERASE HOMOLOG"/>
    <property type="match status" value="1"/>
</dbReference>
<dbReference type="OrthoDB" id="1000633at2759"/>
<keyword evidence="4" id="KW-0548">Nucleotidyltransferase</keyword>
<keyword evidence="4" id="KW-0695">RNA-directed DNA polymerase</keyword>
<dbReference type="PANTHER" id="PTHR24559">
    <property type="entry name" value="TRANSPOSON TY3-I GAG-POL POLYPROTEIN"/>
    <property type="match status" value="1"/>
</dbReference>
<dbReference type="InterPro" id="IPR034122">
    <property type="entry name" value="Retropepsin-like_bacterial"/>
</dbReference>
<dbReference type="CDD" id="cd05483">
    <property type="entry name" value="retropepsin_like_bacteria"/>
    <property type="match status" value="1"/>
</dbReference>
<dbReference type="InterPro" id="IPR043502">
    <property type="entry name" value="DNA/RNA_pol_sf"/>
</dbReference>
<dbReference type="GO" id="GO:0003964">
    <property type="term" value="F:RNA-directed DNA polymerase activity"/>
    <property type="evidence" value="ECO:0007669"/>
    <property type="project" value="UniProtKB-KW"/>
</dbReference>
<evidence type="ECO:0000313" key="4">
    <source>
        <dbReference type="EMBL" id="OMO74467.1"/>
    </source>
</evidence>
<feature type="compositionally biased region" description="Polar residues" evidence="2">
    <location>
        <begin position="1"/>
        <end position="14"/>
    </location>
</feature>
<dbReference type="CDD" id="cd01647">
    <property type="entry name" value="RT_LTR"/>
    <property type="match status" value="1"/>
</dbReference>
<evidence type="ECO:0000256" key="2">
    <source>
        <dbReference type="SAM" id="MobiDB-lite"/>
    </source>
</evidence>
<dbReference type="Pfam" id="PF13650">
    <property type="entry name" value="Asp_protease_2"/>
    <property type="match status" value="1"/>
</dbReference>
<feature type="compositionally biased region" description="Basic and acidic residues" evidence="2">
    <location>
        <begin position="23"/>
        <end position="33"/>
    </location>
</feature>
<feature type="region of interest" description="Disordered" evidence="2">
    <location>
        <begin position="1"/>
        <end position="33"/>
    </location>
</feature>
<dbReference type="InterPro" id="IPR043128">
    <property type="entry name" value="Rev_trsase/Diguanyl_cyclase"/>
</dbReference>
<protein>
    <submittedName>
        <fullName evidence="4">Reverse transcriptase</fullName>
    </submittedName>
</protein>
<dbReference type="Gene3D" id="3.30.70.270">
    <property type="match status" value="2"/>
</dbReference>
<dbReference type="Pfam" id="PF03732">
    <property type="entry name" value="Retrotrans_gag"/>
    <property type="match status" value="1"/>
</dbReference>
<feature type="compositionally biased region" description="Basic and acidic residues" evidence="2">
    <location>
        <begin position="301"/>
        <end position="328"/>
    </location>
</feature>
<proteinExistence type="predicted"/>
<feature type="coiled-coil region" evidence="1">
    <location>
        <begin position="49"/>
        <end position="76"/>
    </location>
</feature>
<evidence type="ECO:0000313" key="5">
    <source>
        <dbReference type="Proteomes" id="UP000188268"/>
    </source>
</evidence>